<dbReference type="Proteomes" id="UP000042054">
    <property type="component" value="Unassembled WGS sequence"/>
</dbReference>
<evidence type="ECO:0000259" key="3">
    <source>
        <dbReference type="Pfam" id="PF07338"/>
    </source>
</evidence>
<keyword evidence="1 2" id="KW-0732">Signal</keyword>
<dbReference type="KEGG" id="yro:CH64_84"/>
<evidence type="ECO:0000313" key="7">
    <source>
        <dbReference type="Proteomes" id="UP000042054"/>
    </source>
</evidence>
<sequence>MKLLKSIIIITSLVSFSALAAQEITKEDAAKYTKSGTITVTEDGFTMSKDDLSKKVDEKGGKYYVITSEQGRQDHKTINADIYQ</sequence>
<feature type="signal peptide" evidence="2">
    <location>
        <begin position="1"/>
        <end position="20"/>
    </location>
</feature>
<gene>
    <name evidence="4" type="ORF">CH64_84</name>
    <name evidence="5" type="ORF">ERS008555_01705</name>
</gene>
<dbReference type="OrthoDB" id="6520115at2"/>
<dbReference type="AlphaFoldDB" id="A0A0U1HSI5"/>
<evidence type="ECO:0000256" key="2">
    <source>
        <dbReference type="SAM" id="SignalP"/>
    </source>
</evidence>
<dbReference type="EMBL" id="CP009787">
    <property type="protein sequence ID" value="AJJ09153.1"/>
    <property type="molecule type" value="Genomic_DNA"/>
</dbReference>
<evidence type="ECO:0000313" key="4">
    <source>
        <dbReference type="EMBL" id="AJJ09153.1"/>
    </source>
</evidence>
<keyword evidence="6" id="KW-1185">Reference proteome</keyword>
<dbReference type="InterPro" id="IPR025543">
    <property type="entry name" value="Dodecin-like"/>
</dbReference>
<evidence type="ECO:0000313" key="5">
    <source>
        <dbReference type="EMBL" id="CQI89676.1"/>
    </source>
</evidence>
<dbReference type="GeneID" id="45565462"/>
<protein>
    <submittedName>
        <fullName evidence="5">Protein of uncharacterized function (DUF1471)</fullName>
    </submittedName>
</protein>
<dbReference type="EMBL" id="CTKE01000007">
    <property type="protein sequence ID" value="CQI89676.1"/>
    <property type="molecule type" value="Genomic_DNA"/>
</dbReference>
<dbReference type="Proteomes" id="UP000031914">
    <property type="component" value="Chromosome"/>
</dbReference>
<dbReference type="InterPro" id="IPR010854">
    <property type="entry name" value="YdgH/BhsA/McbA-like_dom"/>
</dbReference>
<dbReference type="Gene3D" id="3.30.1660.10">
    <property type="entry name" value="Flavin-binding protein dodecin"/>
    <property type="match status" value="1"/>
</dbReference>
<dbReference type="InterPro" id="IPR036275">
    <property type="entry name" value="YdgH-like_sf"/>
</dbReference>
<proteinExistence type="predicted"/>
<dbReference type="Pfam" id="PF07338">
    <property type="entry name" value="YdgH_BhsA-like"/>
    <property type="match status" value="1"/>
</dbReference>
<name>A0A0U1HSI5_YERRO</name>
<reference evidence="5 7" key="2">
    <citation type="submission" date="2015-03" db="EMBL/GenBank/DDBJ databases">
        <authorList>
            <person name="Murphy D."/>
        </authorList>
    </citation>
    <scope>NUCLEOTIDE SEQUENCE [LARGE SCALE GENOMIC DNA]</scope>
    <source>
        <strain evidence="5 7">68/02</strain>
    </source>
</reference>
<dbReference type="RefSeq" id="WP_004713566.1">
    <property type="nucleotide sequence ID" value="NZ_CABIHO010000113.1"/>
</dbReference>
<feature type="chain" id="PRO_5006709388" evidence="2">
    <location>
        <begin position="21"/>
        <end position="84"/>
    </location>
</feature>
<accession>A0A0U1HSI5</accession>
<reference evidence="4 6" key="1">
    <citation type="journal article" date="2015" name="Genome Announc.">
        <title>Thirty-Two Complete Genome Assemblies of Nine Yersinia Species, Including Y. pestis, Y. pseudotuberculosis, and Y. enterocolitica.</title>
        <authorList>
            <person name="Johnson S.L."/>
            <person name="Daligault H.E."/>
            <person name="Davenport K.W."/>
            <person name="Jaissle J."/>
            <person name="Frey K.G."/>
            <person name="Ladner J.T."/>
            <person name="Broomall S.M."/>
            <person name="Bishop-Lilly K.A."/>
            <person name="Bruce D.C."/>
            <person name="Coyne S.R."/>
            <person name="Gibbons H.S."/>
            <person name="Lo C.C."/>
            <person name="Munk A.C."/>
            <person name="Rosenzweig C.N."/>
            <person name="Koroleva G.I."/>
            <person name="Palacios G.F."/>
            <person name="Redden C.L."/>
            <person name="Xu Y."/>
            <person name="Minogue T.D."/>
            <person name="Chain P.S."/>
        </authorList>
    </citation>
    <scope>NUCLEOTIDE SEQUENCE [LARGE SCALE GENOMIC DNA]</scope>
    <source>
        <strain evidence="4 6">YRA</strain>
    </source>
</reference>
<feature type="domain" description="YdgH/BhsA/McbA-like" evidence="3">
    <location>
        <begin position="33"/>
        <end position="84"/>
    </location>
</feature>
<dbReference type="SUPFAM" id="SSF159871">
    <property type="entry name" value="YdgH-like"/>
    <property type="match status" value="1"/>
</dbReference>
<evidence type="ECO:0000313" key="6">
    <source>
        <dbReference type="Proteomes" id="UP000031914"/>
    </source>
</evidence>
<evidence type="ECO:0000256" key="1">
    <source>
        <dbReference type="ARBA" id="ARBA00022729"/>
    </source>
</evidence>
<organism evidence="5 7">
    <name type="scientific">Yersinia rohdei</name>
    <dbReference type="NCBI Taxonomy" id="29485"/>
    <lineage>
        <taxon>Bacteria</taxon>
        <taxon>Pseudomonadati</taxon>
        <taxon>Pseudomonadota</taxon>
        <taxon>Gammaproteobacteria</taxon>
        <taxon>Enterobacterales</taxon>
        <taxon>Yersiniaceae</taxon>
        <taxon>Yersinia</taxon>
    </lineage>
</organism>